<protein>
    <recommendedName>
        <fullName evidence="3">DJ-1/PfpI domain-containing protein</fullName>
    </recommendedName>
</protein>
<evidence type="ECO:0008006" key="3">
    <source>
        <dbReference type="Google" id="ProtNLM"/>
    </source>
</evidence>
<dbReference type="InterPro" id="IPR029062">
    <property type="entry name" value="Class_I_gatase-like"/>
</dbReference>
<keyword evidence="2" id="KW-1185">Reference proteome</keyword>
<evidence type="ECO:0000313" key="1">
    <source>
        <dbReference type="EMBL" id="CAG8976666.1"/>
    </source>
</evidence>
<dbReference type="Gene3D" id="3.40.50.880">
    <property type="match status" value="1"/>
</dbReference>
<dbReference type="PANTHER" id="PTHR43130:SF3">
    <property type="entry name" value="HTH-TYPE TRANSCRIPTIONAL REGULATOR RV1931C"/>
    <property type="match status" value="1"/>
</dbReference>
<organism evidence="1 2">
    <name type="scientific">Hymenoscyphus albidus</name>
    <dbReference type="NCBI Taxonomy" id="595503"/>
    <lineage>
        <taxon>Eukaryota</taxon>
        <taxon>Fungi</taxon>
        <taxon>Dikarya</taxon>
        <taxon>Ascomycota</taxon>
        <taxon>Pezizomycotina</taxon>
        <taxon>Leotiomycetes</taxon>
        <taxon>Helotiales</taxon>
        <taxon>Helotiaceae</taxon>
        <taxon>Hymenoscyphus</taxon>
    </lineage>
</organism>
<accession>A0A9N9Q7G0</accession>
<gene>
    <name evidence="1" type="ORF">HYALB_00012058</name>
</gene>
<reference evidence="1" key="1">
    <citation type="submission" date="2021-07" db="EMBL/GenBank/DDBJ databases">
        <authorList>
            <person name="Durling M."/>
        </authorList>
    </citation>
    <scope>NUCLEOTIDE SEQUENCE</scope>
</reference>
<proteinExistence type="predicted"/>
<name>A0A9N9Q7G0_9HELO</name>
<comment type="caution">
    <text evidence="1">The sequence shown here is derived from an EMBL/GenBank/DDBJ whole genome shotgun (WGS) entry which is preliminary data.</text>
</comment>
<dbReference type="PANTHER" id="PTHR43130">
    <property type="entry name" value="ARAC-FAMILY TRANSCRIPTIONAL REGULATOR"/>
    <property type="match status" value="1"/>
</dbReference>
<dbReference type="EMBL" id="CAJVRM010000185">
    <property type="protein sequence ID" value="CAG8976666.1"/>
    <property type="molecule type" value="Genomic_DNA"/>
</dbReference>
<dbReference type="OrthoDB" id="543156at2759"/>
<dbReference type="InterPro" id="IPR052158">
    <property type="entry name" value="INH-QAR"/>
</dbReference>
<dbReference type="SUPFAM" id="SSF52317">
    <property type="entry name" value="Class I glutamine amidotransferase-like"/>
    <property type="match status" value="1"/>
</dbReference>
<dbReference type="AlphaFoldDB" id="A0A9N9Q7G0"/>
<dbReference type="Proteomes" id="UP000701801">
    <property type="component" value="Unassembled WGS sequence"/>
</dbReference>
<evidence type="ECO:0000313" key="2">
    <source>
        <dbReference type="Proteomes" id="UP000701801"/>
    </source>
</evidence>
<sequence length="250" mass="27739">MTPQDLTHATNPHHARPLKVLIPLFKNYNTFDANGPIEIIALADRRPSIKENSFAITVCAYTPIITSIERVSIARDISLTEAIDRLEEWDIILLPGGVESEVSRIVKGWRDRTAAKDSEAFLFMTLLDRYGRERWSEGLTLTICTGSLFIGGAGLLRGRTATTHWAALGKLQRLCDESSDLKTKVVRARYVESARDEEMQLQRVITAGGVACGLDAALHLIDITVGAEISELVATRMDYSRRGPEVQENC</sequence>